<keyword evidence="2" id="KW-0732">Signal</keyword>
<dbReference type="EMBL" id="RAPN01000004">
    <property type="protein sequence ID" value="RKD86449.1"/>
    <property type="molecule type" value="Genomic_DNA"/>
</dbReference>
<evidence type="ECO:0000313" key="5">
    <source>
        <dbReference type="Proteomes" id="UP000283387"/>
    </source>
</evidence>
<dbReference type="Gene3D" id="3.40.50.1820">
    <property type="entry name" value="alpha/beta hydrolase"/>
    <property type="match status" value="1"/>
</dbReference>
<dbReference type="OrthoDB" id="9803990at2"/>
<dbReference type="InterPro" id="IPR050300">
    <property type="entry name" value="GDXG_lipolytic_enzyme"/>
</dbReference>
<accession>A0A419VWA5</accession>
<protein>
    <submittedName>
        <fullName evidence="4">Acetyl esterase/lipase</fullName>
    </submittedName>
</protein>
<dbReference type="PANTHER" id="PTHR48081">
    <property type="entry name" value="AB HYDROLASE SUPERFAMILY PROTEIN C4A8.06C"/>
    <property type="match status" value="1"/>
</dbReference>
<feature type="domain" description="BD-FAE-like" evidence="3">
    <location>
        <begin position="49"/>
        <end position="167"/>
    </location>
</feature>
<dbReference type="GO" id="GO:0016787">
    <property type="term" value="F:hydrolase activity"/>
    <property type="evidence" value="ECO:0007669"/>
    <property type="project" value="UniProtKB-KW"/>
</dbReference>
<dbReference type="Pfam" id="PF20434">
    <property type="entry name" value="BD-FAE"/>
    <property type="match status" value="1"/>
</dbReference>
<feature type="signal peptide" evidence="2">
    <location>
        <begin position="1"/>
        <end position="20"/>
    </location>
</feature>
<dbReference type="InterPro" id="IPR029058">
    <property type="entry name" value="AB_hydrolase_fold"/>
</dbReference>
<organism evidence="4 5">
    <name type="scientific">Mangrovibacterium diazotrophicum</name>
    <dbReference type="NCBI Taxonomy" id="1261403"/>
    <lineage>
        <taxon>Bacteria</taxon>
        <taxon>Pseudomonadati</taxon>
        <taxon>Bacteroidota</taxon>
        <taxon>Bacteroidia</taxon>
        <taxon>Marinilabiliales</taxon>
        <taxon>Prolixibacteraceae</taxon>
        <taxon>Mangrovibacterium</taxon>
    </lineage>
</organism>
<evidence type="ECO:0000313" key="4">
    <source>
        <dbReference type="EMBL" id="RKD86449.1"/>
    </source>
</evidence>
<comment type="caution">
    <text evidence="4">The sequence shown here is derived from an EMBL/GenBank/DDBJ whole genome shotgun (WGS) entry which is preliminary data.</text>
</comment>
<evidence type="ECO:0000256" key="1">
    <source>
        <dbReference type="ARBA" id="ARBA00022801"/>
    </source>
</evidence>
<dbReference type="SUPFAM" id="SSF53474">
    <property type="entry name" value="alpha/beta-Hydrolases"/>
    <property type="match status" value="1"/>
</dbReference>
<gene>
    <name evidence="4" type="ORF">BC643_4142</name>
</gene>
<name>A0A419VWA5_9BACT</name>
<sequence length="326" mass="36490">MKYTIFLFSFLLFIWQNVSAQERYAEQVVDSVMVDTYTYAEKDNQKLDLDIYQPAFDSAVDRPVVLFVHGGGFSGGKRDTPENQKFCKRLAEYGYVAVSVSYRLTRQGTATGFGCDCPADEKLKTFQAAVDDLQDATYFLIERWEQFAIDPHKIILAGSSAGAETVLKAAFQPPYCYGLDSGPVSYAGVISMAGAISDINAIYEESAVPALFFHGTSDNLVPYATAPHHYCSEGSPGYLILYGSYSMAERLRELGKPYWLHTTCGGNHAIAGTPKTEYFDEIIEFCYDFVLKGEKKQIHTIIDGEHKGDYPEYNFCTQEKQESNEE</sequence>
<feature type="chain" id="PRO_5019202871" evidence="2">
    <location>
        <begin position="21"/>
        <end position="326"/>
    </location>
</feature>
<proteinExistence type="predicted"/>
<keyword evidence="5" id="KW-1185">Reference proteome</keyword>
<reference evidence="4 5" key="1">
    <citation type="submission" date="2018-09" db="EMBL/GenBank/DDBJ databases">
        <title>Genomic Encyclopedia of Archaeal and Bacterial Type Strains, Phase II (KMG-II): from individual species to whole genera.</title>
        <authorList>
            <person name="Goeker M."/>
        </authorList>
    </citation>
    <scope>NUCLEOTIDE SEQUENCE [LARGE SCALE GENOMIC DNA]</scope>
    <source>
        <strain evidence="4 5">DSM 27148</strain>
    </source>
</reference>
<dbReference type="InterPro" id="IPR049492">
    <property type="entry name" value="BD-FAE-like_dom"/>
</dbReference>
<dbReference type="AlphaFoldDB" id="A0A419VWA5"/>
<evidence type="ECO:0000259" key="3">
    <source>
        <dbReference type="Pfam" id="PF20434"/>
    </source>
</evidence>
<dbReference type="Proteomes" id="UP000283387">
    <property type="component" value="Unassembled WGS sequence"/>
</dbReference>
<keyword evidence="1" id="KW-0378">Hydrolase</keyword>
<dbReference type="RefSeq" id="WP_120275147.1">
    <property type="nucleotide sequence ID" value="NZ_RAPN01000004.1"/>
</dbReference>
<evidence type="ECO:0000256" key="2">
    <source>
        <dbReference type="SAM" id="SignalP"/>
    </source>
</evidence>